<sequence length="484" mass="52939">MTSAPIAYSTDGRTFHFSTDIKSGHEIGSYVRLETEAGSTFLGQVLDAEIKGIGTGSMSVSGIGEIRAITDGEAILDGKPTPFGSATLSDVDPKVVHAYFARLRGSKAGLDIGRMKRVGDNETATLQAAGFGRHTLVCGQSGSGKTYSLGVVLERLLMETDLRIAVLDPNSDYVNLNEFGGADQMGLDAAEQEKLSERYAEASRRVSIHGTRENQQPLQTRFGRLPIEQKALVLDLDPLRDAREYNVLGRIVREMPNTEYSLSDVRQKAASMFDDGAQNLAIRIDNLNVEDMSIWAPNDAPAMLDLIPEDWRGIVLDLGSLPSANERSLMAASAVHFFWQTRHRRRPTLLVIDEAHNVCPQTPTDRFQAMAIEDLAAIAGEGRKFGLYLLLVTQRPQKLHVNVLSQCENILLMRMNSKADIDHLASVFSHVPEPMIRQASSFGLGEGLAAGRISADPMLFKTGTRFSVEGGSDIPAAWAEQRKK</sequence>
<dbReference type="AlphaFoldDB" id="A0A1M5MDU0"/>
<dbReference type="SUPFAM" id="SSF52540">
    <property type="entry name" value="P-loop containing nucleoside triphosphate hydrolases"/>
    <property type="match status" value="1"/>
</dbReference>
<dbReference type="InterPro" id="IPR027417">
    <property type="entry name" value="P-loop_NTPase"/>
</dbReference>
<feature type="domain" description="Helicase HerA central" evidence="1">
    <location>
        <begin position="112"/>
        <end position="274"/>
    </location>
</feature>
<dbReference type="OrthoDB" id="9806951at2"/>
<evidence type="ECO:0000313" key="2">
    <source>
        <dbReference type="EMBL" id="SHG75435.1"/>
    </source>
</evidence>
<protein>
    <recommendedName>
        <fullName evidence="1">Helicase HerA central domain-containing protein</fullName>
    </recommendedName>
</protein>
<reference evidence="2 3" key="1">
    <citation type="submission" date="2016-11" db="EMBL/GenBank/DDBJ databases">
        <authorList>
            <person name="Jaros S."/>
            <person name="Januszkiewicz K."/>
            <person name="Wedrychowicz H."/>
        </authorList>
    </citation>
    <scope>NUCLEOTIDE SEQUENCE [LARGE SCALE GENOMIC DNA]</scope>
    <source>
        <strain evidence="2 3">DSM 28715</strain>
    </source>
</reference>
<dbReference type="InterPro" id="IPR008571">
    <property type="entry name" value="HerA-like"/>
</dbReference>
<gene>
    <name evidence="2" type="ORF">SAMN05444003_0779</name>
</gene>
<evidence type="ECO:0000313" key="3">
    <source>
        <dbReference type="Proteomes" id="UP000184074"/>
    </source>
</evidence>
<dbReference type="EMBL" id="FQXB01000001">
    <property type="protein sequence ID" value="SHG75435.1"/>
    <property type="molecule type" value="Genomic_DNA"/>
</dbReference>
<dbReference type="STRING" id="1508389.SAMN05444003_0779"/>
<dbReference type="Pfam" id="PF01935">
    <property type="entry name" value="DUF87"/>
    <property type="match status" value="1"/>
</dbReference>
<dbReference type="PANTHER" id="PTHR42957">
    <property type="entry name" value="HELICASE MJ1565-RELATED"/>
    <property type="match status" value="1"/>
</dbReference>
<dbReference type="InterPro" id="IPR002789">
    <property type="entry name" value="HerA_central"/>
</dbReference>
<dbReference type="RefSeq" id="WP_083526171.1">
    <property type="nucleotide sequence ID" value="NZ_FQXB01000001.1"/>
</dbReference>
<dbReference type="PANTHER" id="PTHR42957:SF1">
    <property type="entry name" value="HELICASE MJ1565-RELATED"/>
    <property type="match status" value="1"/>
</dbReference>
<accession>A0A1M5MDU0</accession>
<evidence type="ECO:0000259" key="1">
    <source>
        <dbReference type="Pfam" id="PF01935"/>
    </source>
</evidence>
<proteinExistence type="predicted"/>
<keyword evidence="3" id="KW-1185">Reference proteome</keyword>
<name>A0A1M5MDU0_9RHOB</name>
<dbReference type="Proteomes" id="UP000184074">
    <property type="component" value="Unassembled WGS sequence"/>
</dbReference>
<dbReference type="Gene3D" id="3.40.50.300">
    <property type="entry name" value="P-loop containing nucleotide triphosphate hydrolases"/>
    <property type="match status" value="2"/>
</dbReference>
<organism evidence="2 3">
    <name type="scientific">Cognatiyoonia sediminum</name>
    <dbReference type="NCBI Taxonomy" id="1508389"/>
    <lineage>
        <taxon>Bacteria</taxon>
        <taxon>Pseudomonadati</taxon>
        <taxon>Pseudomonadota</taxon>
        <taxon>Alphaproteobacteria</taxon>
        <taxon>Rhodobacterales</taxon>
        <taxon>Paracoccaceae</taxon>
        <taxon>Cognatiyoonia</taxon>
    </lineage>
</organism>